<organism evidence="1 2">
    <name type="scientific">Thelephora ganbajun</name>
    <name type="common">Ganba fungus</name>
    <dbReference type="NCBI Taxonomy" id="370292"/>
    <lineage>
        <taxon>Eukaryota</taxon>
        <taxon>Fungi</taxon>
        <taxon>Dikarya</taxon>
        <taxon>Basidiomycota</taxon>
        <taxon>Agaricomycotina</taxon>
        <taxon>Agaricomycetes</taxon>
        <taxon>Thelephorales</taxon>
        <taxon>Thelephoraceae</taxon>
        <taxon>Thelephora</taxon>
    </lineage>
</organism>
<name>A0ACB6ZCZ7_THEGA</name>
<evidence type="ECO:0000313" key="2">
    <source>
        <dbReference type="Proteomes" id="UP000886501"/>
    </source>
</evidence>
<keyword evidence="2" id="KW-1185">Reference proteome</keyword>
<sequence>MSLMRKTASMNTPARKRLRSRFLDAGKIHFRASTPTEQCELISFIVSTDTGAVDATVNEPQPTTSQSGKHVTTRPRTRSTTKRTNNTPQTKQKSAVTSEPESVPFHQSPPVIPPIHAVSNERELDAGPAVDPSTPVAKRKAPRLSRQGTRSSVRLRRQNSTATHEPTPIEPEINQTKRKRESDDEGNTVGLPMKRAKRANEQTDDPAQVGSTAISSSQVTGLAPGDENVIVDHLEQSSNFVAEEGMVAGPSKDESSDSRSFFSRIEDLRIVFGLGDSGS</sequence>
<evidence type="ECO:0000313" key="1">
    <source>
        <dbReference type="EMBL" id="KAF9647645.1"/>
    </source>
</evidence>
<protein>
    <submittedName>
        <fullName evidence="1">Uncharacterized protein</fullName>
    </submittedName>
</protein>
<reference evidence="1" key="2">
    <citation type="journal article" date="2020" name="Nat. Commun.">
        <title>Large-scale genome sequencing of mycorrhizal fungi provides insights into the early evolution of symbiotic traits.</title>
        <authorList>
            <person name="Miyauchi S."/>
            <person name="Kiss E."/>
            <person name="Kuo A."/>
            <person name="Drula E."/>
            <person name="Kohler A."/>
            <person name="Sanchez-Garcia M."/>
            <person name="Morin E."/>
            <person name="Andreopoulos B."/>
            <person name="Barry K.W."/>
            <person name="Bonito G."/>
            <person name="Buee M."/>
            <person name="Carver A."/>
            <person name="Chen C."/>
            <person name="Cichocki N."/>
            <person name="Clum A."/>
            <person name="Culley D."/>
            <person name="Crous P.W."/>
            <person name="Fauchery L."/>
            <person name="Girlanda M."/>
            <person name="Hayes R.D."/>
            <person name="Keri Z."/>
            <person name="LaButti K."/>
            <person name="Lipzen A."/>
            <person name="Lombard V."/>
            <person name="Magnuson J."/>
            <person name="Maillard F."/>
            <person name="Murat C."/>
            <person name="Nolan M."/>
            <person name="Ohm R.A."/>
            <person name="Pangilinan J."/>
            <person name="Pereira M.F."/>
            <person name="Perotto S."/>
            <person name="Peter M."/>
            <person name="Pfister S."/>
            <person name="Riley R."/>
            <person name="Sitrit Y."/>
            <person name="Stielow J.B."/>
            <person name="Szollosi G."/>
            <person name="Zifcakova L."/>
            <person name="Stursova M."/>
            <person name="Spatafora J.W."/>
            <person name="Tedersoo L."/>
            <person name="Vaario L.M."/>
            <person name="Yamada A."/>
            <person name="Yan M."/>
            <person name="Wang P."/>
            <person name="Xu J."/>
            <person name="Bruns T."/>
            <person name="Baldrian P."/>
            <person name="Vilgalys R."/>
            <person name="Dunand C."/>
            <person name="Henrissat B."/>
            <person name="Grigoriev I.V."/>
            <person name="Hibbett D."/>
            <person name="Nagy L.G."/>
            <person name="Martin F.M."/>
        </authorList>
    </citation>
    <scope>NUCLEOTIDE SEQUENCE</scope>
    <source>
        <strain evidence="1">P2</strain>
    </source>
</reference>
<gene>
    <name evidence="1" type="ORF">BDM02DRAFT_3116737</name>
</gene>
<accession>A0ACB6ZCZ7</accession>
<proteinExistence type="predicted"/>
<dbReference type="EMBL" id="MU118029">
    <property type="protein sequence ID" value="KAF9647645.1"/>
    <property type="molecule type" value="Genomic_DNA"/>
</dbReference>
<comment type="caution">
    <text evidence="1">The sequence shown here is derived from an EMBL/GenBank/DDBJ whole genome shotgun (WGS) entry which is preliminary data.</text>
</comment>
<dbReference type="Proteomes" id="UP000886501">
    <property type="component" value="Unassembled WGS sequence"/>
</dbReference>
<reference evidence="1" key="1">
    <citation type="submission" date="2019-10" db="EMBL/GenBank/DDBJ databases">
        <authorList>
            <consortium name="DOE Joint Genome Institute"/>
            <person name="Kuo A."/>
            <person name="Miyauchi S."/>
            <person name="Kiss E."/>
            <person name="Drula E."/>
            <person name="Kohler A."/>
            <person name="Sanchez-Garcia M."/>
            <person name="Andreopoulos B."/>
            <person name="Barry K.W."/>
            <person name="Bonito G."/>
            <person name="Buee M."/>
            <person name="Carver A."/>
            <person name="Chen C."/>
            <person name="Cichocki N."/>
            <person name="Clum A."/>
            <person name="Culley D."/>
            <person name="Crous P.W."/>
            <person name="Fauchery L."/>
            <person name="Girlanda M."/>
            <person name="Hayes R."/>
            <person name="Keri Z."/>
            <person name="Labutti K."/>
            <person name="Lipzen A."/>
            <person name="Lombard V."/>
            <person name="Magnuson J."/>
            <person name="Maillard F."/>
            <person name="Morin E."/>
            <person name="Murat C."/>
            <person name="Nolan M."/>
            <person name="Ohm R."/>
            <person name="Pangilinan J."/>
            <person name="Pereira M."/>
            <person name="Perotto S."/>
            <person name="Peter M."/>
            <person name="Riley R."/>
            <person name="Sitrit Y."/>
            <person name="Stielow B."/>
            <person name="Szollosi G."/>
            <person name="Zifcakova L."/>
            <person name="Stursova M."/>
            <person name="Spatafora J.W."/>
            <person name="Tedersoo L."/>
            <person name="Vaario L.-M."/>
            <person name="Yamada A."/>
            <person name="Yan M."/>
            <person name="Wang P."/>
            <person name="Xu J."/>
            <person name="Bruns T."/>
            <person name="Baldrian P."/>
            <person name="Vilgalys R."/>
            <person name="Henrissat B."/>
            <person name="Grigoriev I.V."/>
            <person name="Hibbett D."/>
            <person name="Nagy L.G."/>
            <person name="Martin F.M."/>
        </authorList>
    </citation>
    <scope>NUCLEOTIDE SEQUENCE</scope>
    <source>
        <strain evidence="1">P2</strain>
    </source>
</reference>